<dbReference type="RefSeq" id="XP_013238487.1">
    <property type="nucleotide sequence ID" value="XM_013383033.1"/>
</dbReference>
<dbReference type="EMBL" id="JMKJ01000133">
    <property type="protein sequence ID" value="KGG52030.1"/>
    <property type="molecule type" value="Genomic_DNA"/>
</dbReference>
<evidence type="ECO:0000313" key="2">
    <source>
        <dbReference type="Proteomes" id="UP000029725"/>
    </source>
</evidence>
<sequence length="75" mass="8319">MKLRGLLQLLKCSSAVFAAEKNSLKALDKALMELQAATLKKRKLRCAKVTANSNEKILQFVNETAHPNPVLDPKE</sequence>
<dbReference type="Proteomes" id="UP000029725">
    <property type="component" value="Unassembled WGS sequence"/>
</dbReference>
<dbReference type="OrthoDB" id="6349953at2759"/>
<organism evidence="1 2">
    <name type="scientific">Mitosporidium daphniae</name>
    <dbReference type="NCBI Taxonomy" id="1485682"/>
    <lineage>
        <taxon>Eukaryota</taxon>
        <taxon>Fungi</taxon>
        <taxon>Fungi incertae sedis</taxon>
        <taxon>Microsporidia</taxon>
        <taxon>Mitosporidium</taxon>
    </lineage>
</organism>
<dbReference type="HOGENOM" id="CLU_2671601_0_0_1"/>
<comment type="caution">
    <text evidence="1">The sequence shown here is derived from an EMBL/GenBank/DDBJ whole genome shotgun (WGS) entry which is preliminary data.</text>
</comment>
<accession>A0A098VSS7</accession>
<dbReference type="AlphaFoldDB" id="A0A098VSS7"/>
<protein>
    <submittedName>
        <fullName evidence="1">Uncharacterized protein</fullName>
    </submittedName>
</protein>
<gene>
    <name evidence="1" type="ORF">DI09_21p20</name>
</gene>
<keyword evidence="2" id="KW-1185">Reference proteome</keyword>
<dbReference type="VEuPathDB" id="MicrosporidiaDB:DI09_21p20"/>
<dbReference type="GeneID" id="25259067"/>
<evidence type="ECO:0000313" key="1">
    <source>
        <dbReference type="EMBL" id="KGG52030.1"/>
    </source>
</evidence>
<reference evidence="1 2" key="1">
    <citation type="submission" date="2014-04" db="EMBL/GenBank/DDBJ databases">
        <title>A new species of microsporidia sheds light on the evolution of extreme parasitism.</title>
        <authorList>
            <person name="Haag K.L."/>
            <person name="James T.Y."/>
            <person name="Larsson R."/>
            <person name="Schaer T.M."/>
            <person name="Refardt D."/>
            <person name="Pombert J.-F."/>
            <person name="Ebert D."/>
        </authorList>
    </citation>
    <scope>NUCLEOTIDE SEQUENCE [LARGE SCALE GENOMIC DNA]</scope>
    <source>
        <strain evidence="1 2">UGP3</strain>
        <tissue evidence="1">Spores</tissue>
    </source>
</reference>
<proteinExistence type="predicted"/>
<name>A0A098VSS7_9MICR</name>